<feature type="region of interest" description="Disordered" evidence="1">
    <location>
        <begin position="231"/>
        <end position="265"/>
    </location>
</feature>
<sequence length="406" mass="43216">MSSAAQSVQTLLRFLSQDAKLPLAQAIAKAKDLQAASLITPSDLSKADLPTLKSIFADDEKVARQVLNAAKRVCKKRSASEATASDAGTPLLAVAAAAPSSKKIKPLFSDPMNASELEASLALPAPELDEEKLKATTLYTNRAPLVLAFAVVLTKFTMPQQPLSSRLSLAQAVTSMNSKSKAVSIGLQGGRAAEDEGWGEGQPVVRIMTRDVRVMKRWGYEWESADTAVESTQAAVKQDNTLQDTPTVSPNTAPSSQDTLAQQPPAKEPALWAIDLEARRRASQTASPQPPGSQLPIYSAQSARAYLLKAFESAPAPSTAHVKGKGGTPAKRTAAVVAAEKKRNLGFLLGALELLFRSWAVLDREELDRKAWGCYVRVRPEVAAGAAGWGGKGNVKLSDILALRRA</sequence>
<dbReference type="Proteomes" id="UP000002668">
    <property type="component" value="Genome"/>
</dbReference>
<feature type="compositionally biased region" description="Polar residues" evidence="1">
    <location>
        <begin position="231"/>
        <end position="262"/>
    </location>
</feature>
<dbReference type="GeneID" id="13289377"/>
<name>E5A906_LEPMJ</name>
<protein>
    <recommendedName>
        <fullName evidence="4">Impact N-terminal domain-containing protein</fullName>
    </recommendedName>
</protein>
<evidence type="ECO:0000313" key="2">
    <source>
        <dbReference type="EMBL" id="CBY00101.1"/>
    </source>
</evidence>
<evidence type="ECO:0008006" key="4">
    <source>
        <dbReference type="Google" id="ProtNLM"/>
    </source>
</evidence>
<gene>
    <name evidence="2" type="ORF">LEMA_P076900.1</name>
</gene>
<dbReference type="OrthoDB" id="514070at2759"/>
<accession>E5A906</accession>
<dbReference type="VEuPathDB" id="FungiDB:LEMA_P076900.1"/>
<dbReference type="STRING" id="985895.E5A906"/>
<keyword evidence="3" id="KW-1185">Reference proteome</keyword>
<dbReference type="eggNOG" id="ENOG502SK8I">
    <property type="taxonomic scope" value="Eukaryota"/>
</dbReference>
<dbReference type="AlphaFoldDB" id="E5A906"/>
<evidence type="ECO:0000256" key="1">
    <source>
        <dbReference type="SAM" id="MobiDB-lite"/>
    </source>
</evidence>
<proteinExistence type="predicted"/>
<dbReference type="EMBL" id="FP929137">
    <property type="protein sequence ID" value="CBY00101.1"/>
    <property type="molecule type" value="Genomic_DNA"/>
</dbReference>
<reference evidence="3" key="1">
    <citation type="journal article" date="2011" name="Nat. Commun.">
        <title>Effector diversification within compartments of the Leptosphaeria maculans genome affected by Repeat-Induced Point mutations.</title>
        <authorList>
            <person name="Rouxel T."/>
            <person name="Grandaubert J."/>
            <person name="Hane J.K."/>
            <person name="Hoede C."/>
            <person name="van de Wouw A.P."/>
            <person name="Couloux A."/>
            <person name="Dominguez V."/>
            <person name="Anthouard V."/>
            <person name="Bally P."/>
            <person name="Bourras S."/>
            <person name="Cozijnsen A.J."/>
            <person name="Ciuffetti L.M."/>
            <person name="Degrave A."/>
            <person name="Dilmaghani A."/>
            <person name="Duret L."/>
            <person name="Fudal I."/>
            <person name="Goodwin S.B."/>
            <person name="Gout L."/>
            <person name="Glaser N."/>
            <person name="Linglin J."/>
            <person name="Kema G.H.J."/>
            <person name="Lapalu N."/>
            <person name="Lawrence C.B."/>
            <person name="May K."/>
            <person name="Meyer M."/>
            <person name="Ollivier B."/>
            <person name="Poulain J."/>
            <person name="Schoch C.L."/>
            <person name="Simon A."/>
            <person name="Spatafora J.W."/>
            <person name="Stachowiak A."/>
            <person name="Turgeon B.G."/>
            <person name="Tyler B.M."/>
            <person name="Vincent D."/>
            <person name="Weissenbach J."/>
            <person name="Amselem J."/>
            <person name="Quesneville H."/>
            <person name="Oliver R.P."/>
            <person name="Wincker P."/>
            <person name="Balesdent M.-H."/>
            <person name="Howlett B.J."/>
        </authorList>
    </citation>
    <scope>NUCLEOTIDE SEQUENCE [LARGE SCALE GENOMIC DNA]</scope>
    <source>
        <strain evidence="3">JN3 / isolate v23.1.3 / race Av1-4-5-6-7-8</strain>
    </source>
</reference>
<dbReference type="InParanoid" id="E5A906"/>
<organism evidence="3">
    <name type="scientific">Leptosphaeria maculans (strain JN3 / isolate v23.1.3 / race Av1-4-5-6-7-8)</name>
    <name type="common">Blackleg fungus</name>
    <name type="synonym">Phoma lingam</name>
    <dbReference type="NCBI Taxonomy" id="985895"/>
    <lineage>
        <taxon>Eukaryota</taxon>
        <taxon>Fungi</taxon>
        <taxon>Dikarya</taxon>
        <taxon>Ascomycota</taxon>
        <taxon>Pezizomycotina</taxon>
        <taxon>Dothideomycetes</taxon>
        <taxon>Pleosporomycetidae</taxon>
        <taxon>Pleosporales</taxon>
        <taxon>Pleosporineae</taxon>
        <taxon>Leptosphaeriaceae</taxon>
        <taxon>Plenodomus</taxon>
        <taxon>Plenodomus lingam/Leptosphaeria maculans species complex</taxon>
    </lineage>
</organism>
<dbReference type="OMA" id="ELDKRAW"/>
<dbReference type="HOGENOM" id="CLU_031573_1_0_1"/>
<evidence type="ECO:0000313" key="3">
    <source>
        <dbReference type="Proteomes" id="UP000002668"/>
    </source>
</evidence>